<dbReference type="Proteomes" id="UP000016922">
    <property type="component" value="Unassembled WGS sequence"/>
</dbReference>
<name>S3DIY4_GLAL2</name>
<dbReference type="PROSITE" id="PS00028">
    <property type="entry name" value="ZINC_FINGER_C2H2_1"/>
    <property type="match status" value="1"/>
</dbReference>
<keyword evidence="1" id="KW-0479">Metal-binding</keyword>
<proteinExistence type="predicted"/>
<dbReference type="HOGENOM" id="CLU_976755_0_0_1"/>
<dbReference type="Gene3D" id="3.30.160.60">
    <property type="entry name" value="Classic Zinc Finger"/>
    <property type="match status" value="1"/>
</dbReference>
<keyword evidence="4" id="KW-1185">Reference proteome</keyword>
<evidence type="ECO:0000313" key="4">
    <source>
        <dbReference type="Proteomes" id="UP000016922"/>
    </source>
</evidence>
<dbReference type="GeneID" id="19468325"/>
<dbReference type="RefSeq" id="XP_008076429.1">
    <property type="nucleotide sequence ID" value="XM_008078238.1"/>
</dbReference>
<feature type="domain" description="C2H2-type" evidence="2">
    <location>
        <begin position="213"/>
        <end position="242"/>
    </location>
</feature>
<dbReference type="STRING" id="1116229.S3DIY4"/>
<protein>
    <recommendedName>
        <fullName evidence="2">C2H2-type domain-containing protein</fullName>
    </recommendedName>
</protein>
<dbReference type="AlphaFoldDB" id="S3DIY4"/>
<keyword evidence="1" id="KW-0863">Zinc-finger</keyword>
<accession>S3DIY4</accession>
<dbReference type="GO" id="GO:0008270">
    <property type="term" value="F:zinc ion binding"/>
    <property type="evidence" value="ECO:0007669"/>
    <property type="project" value="UniProtKB-KW"/>
</dbReference>
<gene>
    <name evidence="3" type="ORF">GLAREA_09277</name>
</gene>
<evidence type="ECO:0000259" key="2">
    <source>
        <dbReference type="PROSITE" id="PS50157"/>
    </source>
</evidence>
<organism evidence="3 4">
    <name type="scientific">Glarea lozoyensis (strain ATCC 20868 / MF5171)</name>
    <dbReference type="NCBI Taxonomy" id="1116229"/>
    <lineage>
        <taxon>Eukaryota</taxon>
        <taxon>Fungi</taxon>
        <taxon>Dikarya</taxon>
        <taxon>Ascomycota</taxon>
        <taxon>Pezizomycotina</taxon>
        <taxon>Leotiomycetes</taxon>
        <taxon>Helotiales</taxon>
        <taxon>Helotiaceae</taxon>
        <taxon>Glarea</taxon>
    </lineage>
</organism>
<dbReference type="KEGG" id="glz:GLAREA_09277"/>
<dbReference type="PROSITE" id="PS50157">
    <property type="entry name" value="ZINC_FINGER_C2H2_2"/>
    <property type="match status" value="1"/>
</dbReference>
<keyword evidence="1" id="KW-0862">Zinc</keyword>
<dbReference type="EMBL" id="KE145352">
    <property type="protein sequence ID" value="EPE37114.1"/>
    <property type="molecule type" value="Genomic_DNA"/>
</dbReference>
<evidence type="ECO:0000313" key="3">
    <source>
        <dbReference type="EMBL" id="EPE37114.1"/>
    </source>
</evidence>
<reference evidence="3 4" key="1">
    <citation type="journal article" date="2013" name="BMC Genomics">
        <title>Genomics-driven discovery of the pneumocandin biosynthetic gene cluster in the fungus Glarea lozoyensis.</title>
        <authorList>
            <person name="Chen L."/>
            <person name="Yue Q."/>
            <person name="Zhang X."/>
            <person name="Xiang M."/>
            <person name="Wang C."/>
            <person name="Li S."/>
            <person name="Che Y."/>
            <person name="Ortiz-Lopez F.J."/>
            <person name="Bills G.F."/>
            <person name="Liu X."/>
            <person name="An Z."/>
        </authorList>
    </citation>
    <scope>NUCLEOTIDE SEQUENCE [LARGE SCALE GENOMIC DNA]</scope>
    <source>
        <strain evidence="4">ATCC 20868 / MF5171</strain>
    </source>
</reference>
<evidence type="ECO:0000256" key="1">
    <source>
        <dbReference type="PROSITE-ProRule" id="PRU00042"/>
    </source>
</evidence>
<dbReference type="InterPro" id="IPR013087">
    <property type="entry name" value="Znf_C2H2_type"/>
</dbReference>
<sequence length="285" mass="32426">MAIFENRCLVLPELIGVRGCQRRPLPAEHTESFEFQSHTDSDTKSVLETSFVVNLKSKPDEIVEIACRARNGAKTRFQYRWHTSQCRYGQKLNFGEKGQLKIITPLRGGKLLAVWKAHSYIVNTLKEAVERLRNLDLSTPNDTQHYEYMSDEKEKYSPIHVLVINSAPHKPGTSATPVMRITGSGEDNEVASQQVSPPVLSSVSSANTDQRLYRCTQIHCNESFKCLADHDVHERGHPLQPPQYSCTIEEYPRIGSKGFYSEDKLSDHIKREHGMSQDLTERISR</sequence>